<organism evidence="1 2">
    <name type="scientific">Bacillus phage vB_BanS_Chewbecca</name>
    <dbReference type="NCBI Taxonomy" id="2894786"/>
    <lineage>
        <taxon>Viruses</taxon>
        <taxon>Duplodnaviria</taxon>
        <taxon>Heunggongvirae</taxon>
        <taxon>Uroviricota</taxon>
        <taxon>Caudoviricetes</taxon>
        <taxon>Joanripponvirinae</taxon>
        <taxon>Tsamsavirus</taxon>
        <taxon>Tsamsavirus chewbecca</taxon>
    </lineage>
</organism>
<evidence type="ECO:0000313" key="2">
    <source>
        <dbReference type="Proteomes" id="UP000827751"/>
    </source>
</evidence>
<reference evidence="1 2" key="1">
    <citation type="submission" date="2021-10" db="EMBL/GenBank/DDBJ databases">
        <authorList>
            <person name="Lavering E.D."/>
            <person name="James R."/>
            <person name="Fairhom J.D."/>
            <person name="Ogilvie B.H."/>
            <person name="Thurgood T.L."/>
            <person name="Robison R.A."/>
            <person name="Grose J.H."/>
        </authorList>
    </citation>
    <scope>NUCLEOTIDE SEQUENCE [LARGE SCALE GENOMIC DNA]</scope>
</reference>
<evidence type="ECO:0000313" key="1">
    <source>
        <dbReference type="EMBL" id="UGO46123.1"/>
    </source>
</evidence>
<proteinExistence type="predicted"/>
<protein>
    <submittedName>
        <fullName evidence="1">Uncharacterized protein</fullName>
    </submittedName>
</protein>
<name>A0AAE8YR71_9CAUD</name>
<gene>
    <name evidence="1" type="ORF">CHEWBECCA_40</name>
</gene>
<keyword evidence="2" id="KW-1185">Reference proteome</keyword>
<dbReference type="EMBL" id="OK499972">
    <property type="protein sequence ID" value="UGO46123.1"/>
    <property type="molecule type" value="Genomic_DNA"/>
</dbReference>
<dbReference type="Proteomes" id="UP000827751">
    <property type="component" value="Segment"/>
</dbReference>
<accession>A0AAE8YR71</accession>
<sequence>MKGLMRMMKRKLRGTFIRATKDNVREILHYQIIWDVYNGCYRILCLDSCNIMARKSGFKNEEEIRRYFARALKMEIISWSENNL</sequence>